<accession>A0AAW9AAW0</accession>
<name>A0AAW9AAW0_9BACL</name>
<evidence type="ECO:0000313" key="3">
    <source>
        <dbReference type="Proteomes" id="UP001271648"/>
    </source>
</evidence>
<dbReference type="RefSeq" id="WP_283734396.1">
    <property type="nucleotide sequence ID" value="NZ_CP125968.1"/>
</dbReference>
<proteinExistence type="predicted"/>
<organism evidence="2 3">
    <name type="scientific">Sporosarcina thermotolerans</name>
    <dbReference type="NCBI Taxonomy" id="633404"/>
    <lineage>
        <taxon>Bacteria</taxon>
        <taxon>Bacillati</taxon>
        <taxon>Bacillota</taxon>
        <taxon>Bacilli</taxon>
        <taxon>Bacillales</taxon>
        <taxon>Caryophanaceae</taxon>
        <taxon>Sporosarcina</taxon>
    </lineage>
</organism>
<dbReference type="AlphaFoldDB" id="A0AAW9AAW0"/>
<keyword evidence="3" id="KW-1185">Reference proteome</keyword>
<evidence type="ECO:0000313" key="2">
    <source>
        <dbReference type="EMBL" id="MDW0117525.1"/>
    </source>
</evidence>
<gene>
    <name evidence="2" type="ORF">QTL97_11305</name>
</gene>
<reference evidence="2 3" key="1">
    <citation type="submission" date="2023-06" db="EMBL/GenBank/DDBJ databases">
        <title>Sporosarcina sp. nov., isolated from Korean traditional fermented seafood 'Jeotgal'.</title>
        <authorList>
            <person name="Yang A.I."/>
            <person name="Shin N.-R."/>
        </authorList>
    </citation>
    <scope>NUCLEOTIDE SEQUENCE [LARGE SCALE GENOMIC DNA]</scope>
    <source>
        <strain evidence="2 3">KCTC43456</strain>
    </source>
</reference>
<evidence type="ECO:0000256" key="1">
    <source>
        <dbReference type="SAM" id="MobiDB-lite"/>
    </source>
</evidence>
<protein>
    <submittedName>
        <fullName evidence="2">Uncharacterized protein</fullName>
    </submittedName>
</protein>
<feature type="region of interest" description="Disordered" evidence="1">
    <location>
        <begin position="1"/>
        <end position="71"/>
    </location>
</feature>
<sequence length="71" mass="7452">MTDFNKRKPNDNDTGKAAGTGVGAFTGDTMATALDPFGTAAVSDSDKAPDNKAREGNVDDNKDGPKTRDKY</sequence>
<comment type="caution">
    <text evidence="2">The sequence shown here is derived from an EMBL/GenBank/DDBJ whole genome shotgun (WGS) entry which is preliminary data.</text>
</comment>
<feature type="compositionally biased region" description="Basic and acidic residues" evidence="1">
    <location>
        <begin position="44"/>
        <end position="71"/>
    </location>
</feature>
<dbReference type="EMBL" id="JAUBDJ010000006">
    <property type="protein sequence ID" value="MDW0117525.1"/>
    <property type="molecule type" value="Genomic_DNA"/>
</dbReference>
<dbReference type="Proteomes" id="UP001271648">
    <property type="component" value="Unassembled WGS sequence"/>
</dbReference>
<feature type="compositionally biased region" description="Basic and acidic residues" evidence="1">
    <location>
        <begin position="1"/>
        <end position="14"/>
    </location>
</feature>